<evidence type="ECO:0000259" key="2">
    <source>
        <dbReference type="Pfam" id="PF13837"/>
    </source>
</evidence>
<dbReference type="FunFam" id="1.10.10.60:FF:000032">
    <property type="entry name" value="Zinc finger and SCAN domain-containing 20"/>
    <property type="match status" value="1"/>
</dbReference>
<dbReference type="Proteomes" id="UP000472271">
    <property type="component" value="Chromosome 9"/>
</dbReference>
<name>A0A672Z7Z6_9TELE</name>
<dbReference type="GeneID" id="115426353"/>
<reference evidence="3" key="3">
    <citation type="submission" date="2025-09" db="UniProtKB">
        <authorList>
            <consortium name="Ensembl"/>
        </authorList>
    </citation>
    <scope>IDENTIFICATION</scope>
</reference>
<dbReference type="Ensembl" id="ENSSORT00005013060.1">
    <property type="protein sequence ID" value="ENSSORP00005012663.1"/>
    <property type="gene ID" value="ENSSORG00005006620.1"/>
</dbReference>
<dbReference type="Pfam" id="PF13837">
    <property type="entry name" value="Myb_DNA-bind_4"/>
    <property type="match status" value="1"/>
</dbReference>
<proteinExistence type="predicted"/>
<evidence type="ECO:0000313" key="3">
    <source>
        <dbReference type="Ensembl" id="ENSSORP00005012663.1"/>
    </source>
</evidence>
<gene>
    <name evidence="3" type="primary">LOC115426353</name>
</gene>
<dbReference type="RefSeq" id="XP_030000281.1">
    <property type="nucleotide sequence ID" value="XM_030144421.1"/>
</dbReference>
<reference evidence="3" key="2">
    <citation type="submission" date="2025-08" db="UniProtKB">
        <authorList>
            <consortium name="Ensembl"/>
        </authorList>
    </citation>
    <scope>IDENTIFICATION</scope>
</reference>
<feature type="region of interest" description="Disordered" evidence="1">
    <location>
        <begin position="154"/>
        <end position="174"/>
    </location>
</feature>
<dbReference type="PANTHER" id="PTHR47595">
    <property type="entry name" value="HEAT SHOCK 70 KDA PROTEIN 14"/>
    <property type="match status" value="1"/>
</dbReference>
<sequence>MFLVFGVFTSTAGTMNPPMINSTNFVSTTKRKREAERSVNWSVEETQVLLCAWSDERVQKSLAENLRNRHVFKHLSARMSEMGYSRSPHQCRLRVKTLKANYMRTRLQRSINSSQPCTFKYFAEMDAVLGRRTEEGDGAPCLVSPEGIEEHQLGSINRTGSIPADLNPNTDINEHRFSPLKASVRQHHSPLEKKGGCPSWRLDSEVKLEDRGELTDDSEVSNTGFPQNLRERRHGVFGKPSIHLEPSGSSREIMLSPPSPHVAPPPAPSAPPPVLHSTSSSSLLHMSHPHPESPCLEPAVRHLSECFQSLVSETRGLLMQLETQRMEQARWHQELLTQWMQREERRQREEADREDRREKARMEHEIRVLELLTWLSQERGCRCRSAAPAGSNHTISHDETVTPDPNSGGSK</sequence>
<feature type="domain" description="Myb/SANT-like DNA-binding" evidence="2">
    <location>
        <begin position="39"/>
        <end position="127"/>
    </location>
</feature>
<protein>
    <submittedName>
        <fullName evidence="3">Uncharacterized LOC115426353</fullName>
    </submittedName>
</protein>
<dbReference type="AlphaFoldDB" id="A0A672Z7Z6"/>
<evidence type="ECO:0000256" key="1">
    <source>
        <dbReference type="SAM" id="MobiDB-lite"/>
    </source>
</evidence>
<feature type="compositionally biased region" description="Low complexity" evidence="1">
    <location>
        <begin position="275"/>
        <end position="286"/>
    </location>
</feature>
<dbReference type="Gene3D" id="1.10.10.60">
    <property type="entry name" value="Homeodomain-like"/>
    <property type="match status" value="1"/>
</dbReference>
<dbReference type="InParanoid" id="A0A672Z7Z6"/>
<dbReference type="InterPro" id="IPR044822">
    <property type="entry name" value="Myb_DNA-bind_4"/>
</dbReference>
<reference evidence="3" key="1">
    <citation type="submission" date="2019-06" db="EMBL/GenBank/DDBJ databases">
        <authorList>
            <consortium name="Wellcome Sanger Institute Data Sharing"/>
        </authorList>
    </citation>
    <scope>NUCLEOTIDE SEQUENCE [LARGE SCALE GENOMIC DNA]</scope>
</reference>
<keyword evidence="4" id="KW-1185">Reference proteome</keyword>
<feature type="region of interest" description="Disordered" evidence="1">
    <location>
        <begin position="210"/>
        <end position="293"/>
    </location>
</feature>
<evidence type="ECO:0000313" key="4">
    <source>
        <dbReference type="Proteomes" id="UP000472271"/>
    </source>
</evidence>
<dbReference type="OrthoDB" id="691673at2759"/>
<accession>A0A672Z7Z6</accession>
<dbReference type="PANTHER" id="PTHR47595:SF1">
    <property type="entry name" value="MYB_SANT-LIKE DNA-BINDING DOMAIN-CONTAINING PROTEIN"/>
    <property type="match status" value="1"/>
</dbReference>
<organism evidence="3 4">
    <name type="scientific">Sphaeramia orbicularis</name>
    <name type="common">orbiculate cardinalfish</name>
    <dbReference type="NCBI Taxonomy" id="375764"/>
    <lineage>
        <taxon>Eukaryota</taxon>
        <taxon>Metazoa</taxon>
        <taxon>Chordata</taxon>
        <taxon>Craniata</taxon>
        <taxon>Vertebrata</taxon>
        <taxon>Euteleostomi</taxon>
        <taxon>Actinopterygii</taxon>
        <taxon>Neopterygii</taxon>
        <taxon>Teleostei</taxon>
        <taxon>Neoteleostei</taxon>
        <taxon>Acanthomorphata</taxon>
        <taxon>Gobiaria</taxon>
        <taxon>Kurtiformes</taxon>
        <taxon>Apogonoidei</taxon>
        <taxon>Apogonidae</taxon>
        <taxon>Apogoninae</taxon>
        <taxon>Sphaeramia</taxon>
    </lineage>
</organism>
<feature type="region of interest" description="Disordered" evidence="1">
    <location>
        <begin position="383"/>
        <end position="411"/>
    </location>
</feature>
<feature type="compositionally biased region" description="Pro residues" evidence="1">
    <location>
        <begin position="257"/>
        <end position="274"/>
    </location>
</feature>